<dbReference type="AlphaFoldDB" id="A0A4U6R5P7"/>
<dbReference type="EMBL" id="SZYH01000001">
    <property type="protein sequence ID" value="TKV68258.1"/>
    <property type="molecule type" value="Genomic_DNA"/>
</dbReference>
<feature type="active site" evidence="11">
    <location>
        <position position="131"/>
    </location>
</feature>
<proteinExistence type="inferred from homology"/>
<dbReference type="InterPro" id="IPR006062">
    <property type="entry name" value="His_biosynth"/>
</dbReference>
<evidence type="ECO:0000256" key="12">
    <source>
        <dbReference type="RuleBase" id="RU003657"/>
    </source>
</evidence>
<keyword evidence="5 11" id="KW-0963">Cytoplasm</keyword>
<comment type="caution">
    <text evidence="13">The sequence shown here is derived from an EMBL/GenBank/DDBJ whole genome shotgun (WGS) entry which is preliminary data.</text>
</comment>
<evidence type="ECO:0000256" key="8">
    <source>
        <dbReference type="ARBA" id="ARBA00023239"/>
    </source>
</evidence>
<dbReference type="CDD" id="cd04731">
    <property type="entry name" value="HisF"/>
    <property type="match status" value="1"/>
</dbReference>
<dbReference type="HAMAP" id="MF_01013">
    <property type="entry name" value="HisF"/>
    <property type="match status" value="1"/>
</dbReference>
<dbReference type="OrthoDB" id="9781903at2"/>
<dbReference type="GO" id="GO:0016829">
    <property type="term" value="F:lyase activity"/>
    <property type="evidence" value="ECO:0007669"/>
    <property type="project" value="UniProtKB-KW"/>
</dbReference>
<evidence type="ECO:0000256" key="2">
    <source>
        <dbReference type="ARBA" id="ARBA00005091"/>
    </source>
</evidence>
<evidence type="ECO:0000256" key="5">
    <source>
        <dbReference type="ARBA" id="ARBA00022490"/>
    </source>
</evidence>
<dbReference type="InterPro" id="IPR013785">
    <property type="entry name" value="Aldolase_TIM"/>
</dbReference>
<sequence length="257" mass="27610">MALAKRIIPCLDVDKGRVVKGVNFVDIRDAGDPVEVARKYNEQGADEITFLDITASHESRDTTYETVERMAAEVFIPLTVGGGVRTVEDIRKLLNAGADKVSINTAAVFNPEFVREAADRFGSQCIVVAIDAKRVSGEGEEPRWEIFTHGGRKPTGLDAVEWARKMTAMGAGELLLTSMDRDGTKVGFDLGLTRAISDAVSVPVIASGGVGELQHLADGVTEGRADAVLAASIFHFGQHTIPEAKAFMKAQGIEVRE</sequence>
<gene>
    <name evidence="11 13" type="primary">hisF</name>
    <name evidence="13" type="ORF">FDP08_09210</name>
</gene>
<dbReference type="FunFam" id="3.20.20.70:FF:000006">
    <property type="entry name" value="Imidazole glycerol phosphate synthase subunit HisF"/>
    <property type="match status" value="1"/>
</dbReference>
<evidence type="ECO:0000256" key="3">
    <source>
        <dbReference type="ARBA" id="ARBA00009667"/>
    </source>
</evidence>
<evidence type="ECO:0000256" key="11">
    <source>
        <dbReference type="HAMAP-Rule" id="MF_01013"/>
    </source>
</evidence>
<evidence type="ECO:0000256" key="1">
    <source>
        <dbReference type="ARBA" id="ARBA00004496"/>
    </source>
</evidence>
<organism evidence="13 14">
    <name type="scientific">Marinobacter panjinensis</name>
    <dbReference type="NCBI Taxonomy" id="2576384"/>
    <lineage>
        <taxon>Bacteria</taxon>
        <taxon>Pseudomonadati</taxon>
        <taxon>Pseudomonadota</taxon>
        <taxon>Gammaproteobacteria</taxon>
        <taxon>Pseudomonadales</taxon>
        <taxon>Marinobacteraceae</taxon>
        <taxon>Marinobacter</taxon>
    </lineage>
</organism>
<evidence type="ECO:0000313" key="14">
    <source>
        <dbReference type="Proteomes" id="UP000308488"/>
    </source>
</evidence>
<dbReference type="SUPFAM" id="SSF51366">
    <property type="entry name" value="Ribulose-phoshate binding barrel"/>
    <property type="match status" value="1"/>
</dbReference>
<dbReference type="Pfam" id="PF00977">
    <property type="entry name" value="His_biosynth"/>
    <property type="match status" value="1"/>
</dbReference>
<comment type="catalytic activity">
    <reaction evidence="10 11">
        <text>5-[(5-phospho-1-deoxy-D-ribulos-1-ylimino)methylamino]-1-(5-phospho-beta-D-ribosyl)imidazole-4-carboxamide + L-glutamine = D-erythro-1-(imidazol-4-yl)glycerol 3-phosphate + 5-amino-1-(5-phospho-beta-D-ribosyl)imidazole-4-carboxamide + L-glutamate + H(+)</text>
        <dbReference type="Rhea" id="RHEA:24793"/>
        <dbReference type="ChEBI" id="CHEBI:15378"/>
        <dbReference type="ChEBI" id="CHEBI:29985"/>
        <dbReference type="ChEBI" id="CHEBI:58278"/>
        <dbReference type="ChEBI" id="CHEBI:58359"/>
        <dbReference type="ChEBI" id="CHEBI:58475"/>
        <dbReference type="ChEBI" id="CHEBI:58525"/>
        <dbReference type="EC" id="4.3.2.10"/>
    </reaction>
</comment>
<comment type="subcellular location">
    <subcellularLocation>
        <location evidence="1 11">Cytoplasm</location>
    </subcellularLocation>
</comment>
<keyword evidence="14" id="KW-1185">Reference proteome</keyword>
<evidence type="ECO:0000256" key="7">
    <source>
        <dbReference type="ARBA" id="ARBA00023102"/>
    </source>
</evidence>
<dbReference type="InterPro" id="IPR011060">
    <property type="entry name" value="RibuloseP-bd_barrel"/>
</dbReference>
<accession>A0A4U6R5P7</accession>
<dbReference type="InterPro" id="IPR050064">
    <property type="entry name" value="IGPS_HisA/HisF"/>
</dbReference>
<keyword evidence="8 11" id="KW-0456">Lyase</keyword>
<dbReference type="UniPathway" id="UPA00031">
    <property type="reaction ID" value="UER00010"/>
</dbReference>
<name>A0A4U6R5P7_9GAMM</name>
<comment type="subunit">
    <text evidence="4 11">Heterodimer of HisH and HisF.</text>
</comment>
<evidence type="ECO:0000256" key="6">
    <source>
        <dbReference type="ARBA" id="ARBA00022605"/>
    </source>
</evidence>
<evidence type="ECO:0000256" key="4">
    <source>
        <dbReference type="ARBA" id="ARBA00011152"/>
    </source>
</evidence>
<evidence type="ECO:0000313" key="13">
    <source>
        <dbReference type="EMBL" id="TKV68258.1"/>
    </source>
</evidence>
<evidence type="ECO:0000256" key="9">
    <source>
        <dbReference type="ARBA" id="ARBA00025475"/>
    </source>
</evidence>
<dbReference type="Gene3D" id="3.20.20.70">
    <property type="entry name" value="Aldolase class I"/>
    <property type="match status" value="1"/>
</dbReference>
<comment type="similarity">
    <text evidence="3 11 12">Belongs to the HisA/HisF family.</text>
</comment>
<comment type="pathway">
    <text evidence="2 11">Amino-acid biosynthesis; L-histidine biosynthesis; L-histidine from 5-phospho-alpha-D-ribose 1-diphosphate: step 5/9.</text>
</comment>
<dbReference type="EC" id="4.3.2.10" evidence="11"/>
<dbReference type="PANTHER" id="PTHR21235:SF2">
    <property type="entry name" value="IMIDAZOLE GLYCEROL PHOSPHATE SYNTHASE HISHF"/>
    <property type="match status" value="1"/>
</dbReference>
<evidence type="ECO:0000256" key="10">
    <source>
        <dbReference type="ARBA" id="ARBA00047838"/>
    </source>
</evidence>
<dbReference type="NCBIfam" id="TIGR00735">
    <property type="entry name" value="hisF"/>
    <property type="match status" value="1"/>
</dbReference>
<dbReference type="GO" id="GO:0000107">
    <property type="term" value="F:imidazoleglycerol-phosphate synthase activity"/>
    <property type="evidence" value="ECO:0007669"/>
    <property type="project" value="UniProtKB-UniRule"/>
</dbReference>
<dbReference type="RefSeq" id="WP_137435699.1">
    <property type="nucleotide sequence ID" value="NZ_JANRHC010000006.1"/>
</dbReference>
<reference evidence="13 14" key="1">
    <citation type="submission" date="2019-05" db="EMBL/GenBank/DDBJ databases">
        <title>Marinobacter panjinensis sp. nov., a moderately halophilic bacterium isolated from sea tidal flat environment.</title>
        <authorList>
            <person name="Yang W."/>
            <person name="An M."/>
            <person name="He W."/>
            <person name="Luo X."/>
            <person name="Zhu L."/>
            <person name="Chen G."/>
            <person name="Zhang Y."/>
            <person name="Wang Y."/>
        </authorList>
    </citation>
    <scope>NUCLEOTIDE SEQUENCE [LARGE SCALE GENOMIC DNA]</scope>
    <source>
        <strain evidence="13 14">PJ-16</strain>
    </source>
</reference>
<dbReference type="GO" id="GO:0005737">
    <property type="term" value="C:cytoplasm"/>
    <property type="evidence" value="ECO:0007669"/>
    <property type="project" value="UniProtKB-SubCell"/>
</dbReference>
<keyword evidence="7 11" id="KW-0368">Histidine biosynthesis</keyword>
<protein>
    <recommendedName>
        <fullName evidence="11">Imidazole glycerol phosphate synthase subunit HisF</fullName>
        <ecNumber evidence="11">4.3.2.10</ecNumber>
    </recommendedName>
    <alternativeName>
        <fullName evidence="11">IGP synthase cyclase subunit</fullName>
    </alternativeName>
    <alternativeName>
        <fullName evidence="11">IGP synthase subunit HisF</fullName>
    </alternativeName>
    <alternativeName>
        <fullName evidence="11">ImGP synthase subunit HisF</fullName>
        <shortName evidence="11">IGPS subunit HisF</shortName>
    </alternativeName>
</protein>
<dbReference type="GO" id="GO:0000105">
    <property type="term" value="P:L-histidine biosynthetic process"/>
    <property type="evidence" value="ECO:0007669"/>
    <property type="project" value="UniProtKB-UniRule"/>
</dbReference>
<dbReference type="Proteomes" id="UP000308488">
    <property type="component" value="Unassembled WGS sequence"/>
</dbReference>
<dbReference type="InterPro" id="IPR004651">
    <property type="entry name" value="HisF"/>
</dbReference>
<keyword evidence="6 11" id="KW-0028">Amino-acid biosynthesis</keyword>
<comment type="function">
    <text evidence="9 11">IGPS catalyzes the conversion of PRFAR and glutamine to IGP, AICAR and glutamate. The HisF subunit catalyzes the cyclization activity that produces IGP and AICAR from PRFAR using the ammonia provided by the HisH subunit.</text>
</comment>
<dbReference type="PANTHER" id="PTHR21235">
    <property type="entry name" value="IMIDAZOLE GLYCEROL PHOSPHATE SYNTHASE SUBUNIT HISF/H IGP SYNTHASE SUBUNIT HISF/H"/>
    <property type="match status" value="1"/>
</dbReference>
<feature type="active site" evidence="11">
    <location>
        <position position="12"/>
    </location>
</feature>